<feature type="domain" description="Trichome birefringence-like N-terminal" evidence="11">
    <location>
        <begin position="108"/>
        <end position="163"/>
    </location>
</feature>
<evidence type="ECO:0000313" key="12">
    <source>
        <dbReference type="EMBL" id="KMZ69050.1"/>
    </source>
</evidence>
<dbReference type="GO" id="GO:0016413">
    <property type="term" value="F:O-acetyltransferase activity"/>
    <property type="evidence" value="ECO:0000318"/>
    <property type="project" value="GO_Central"/>
</dbReference>
<comment type="similarity">
    <text evidence="2">Belongs to the PC-esterase family. TBL subfamily.</text>
</comment>
<evidence type="ECO:0000259" key="10">
    <source>
        <dbReference type="Pfam" id="PF13839"/>
    </source>
</evidence>
<evidence type="ECO:0000313" key="13">
    <source>
        <dbReference type="Proteomes" id="UP000036987"/>
    </source>
</evidence>
<keyword evidence="13" id="KW-1185">Reference proteome</keyword>
<dbReference type="GO" id="GO:1990538">
    <property type="term" value="F:xylan O-acetyltransferase activity"/>
    <property type="evidence" value="ECO:0007669"/>
    <property type="project" value="UniProtKB-ARBA"/>
</dbReference>
<evidence type="ECO:0000256" key="7">
    <source>
        <dbReference type="ARBA" id="ARBA00023136"/>
    </source>
</evidence>
<evidence type="ECO:0000256" key="4">
    <source>
        <dbReference type="ARBA" id="ARBA00022968"/>
    </source>
</evidence>
<evidence type="ECO:0000259" key="11">
    <source>
        <dbReference type="Pfam" id="PF14416"/>
    </source>
</evidence>
<dbReference type="Pfam" id="PF13839">
    <property type="entry name" value="PC-Esterase"/>
    <property type="match status" value="1"/>
</dbReference>
<keyword evidence="4" id="KW-0735">Signal-anchor</keyword>
<dbReference type="GO" id="GO:0005794">
    <property type="term" value="C:Golgi apparatus"/>
    <property type="evidence" value="ECO:0000318"/>
    <property type="project" value="GO_Central"/>
</dbReference>
<evidence type="ECO:0000256" key="1">
    <source>
        <dbReference type="ARBA" id="ARBA00004323"/>
    </source>
</evidence>
<accession>A0A0K9PLD7</accession>
<dbReference type="Pfam" id="PF14416">
    <property type="entry name" value="PMR5N"/>
    <property type="match status" value="1"/>
</dbReference>
<dbReference type="AlphaFoldDB" id="A0A0K9PLD7"/>
<feature type="compositionally biased region" description="Polar residues" evidence="8">
    <location>
        <begin position="98"/>
        <end position="108"/>
    </location>
</feature>
<evidence type="ECO:0000256" key="2">
    <source>
        <dbReference type="ARBA" id="ARBA00007727"/>
    </source>
</evidence>
<dbReference type="STRING" id="29655.A0A0K9PLD7"/>
<name>A0A0K9PLD7_ZOSMR</name>
<dbReference type="OrthoDB" id="630188at2759"/>
<evidence type="ECO:0000256" key="8">
    <source>
        <dbReference type="SAM" id="MobiDB-lite"/>
    </source>
</evidence>
<dbReference type="InterPro" id="IPR025846">
    <property type="entry name" value="TBL_N"/>
</dbReference>
<dbReference type="InterPro" id="IPR029962">
    <property type="entry name" value="TBL"/>
</dbReference>
<protein>
    <submittedName>
        <fullName evidence="12">Trichome birefringence-like 26</fullName>
    </submittedName>
</protein>
<evidence type="ECO:0000256" key="5">
    <source>
        <dbReference type="ARBA" id="ARBA00022989"/>
    </source>
</evidence>
<evidence type="ECO:0000256" key="9">
    <source>
        <dbReference type="SAM" id="Phobius"/>
    </source>
</evidence>
<organism evidence="12 13">
    <name type="scientific">Zostera marina</name>
    <name type="common">Eelgrass</name>
    <dbReference type="NCBI Taxonomy" id="29655"/>
    <lineage>
        <taxon>Eukaryota</taxon>
        <taxon>Viridiplantae</taxon>
        <taxon>Streptophyta</taxon>
        <taxon>Embryophyta</taxon>
        <taxon>Tracheophyta</taxon>
        <taxon>Spermatophyta</taxon>
        <taxon>Magnoliopsida</taxon>
        <taxon>Liliopsida</taxon>
        <taxon>Zosteraceae</taxon>
        <taxon>Zostera</taxon>
    </lineage>
</organism>
<keyword evidence="6" id="KW-0333">Golgi apparatus</keyword>
<dbReference type="GO" id="GO:0000139">
    <property type="term" value="C:Golgi membrane"/>
    <property type="evidence" value="ECO:0007669"/>
    <property type="project" value="UniProtKB-SubCell"/>
</dbReference>
<proteinExistence type="inferred from homology"/>
<evidence type="ECO:0000256" key="3">
    <source>
        <dbReference type="ARBA" id="ARBA00022692"/>
    </source>
</evidence>
<gene>
    <name evidence="12" type="ORF">ZOSMA_223G00470</name>
</gene>
<dbReference type="InterPro" id="IPR026057">
    <property type="entry name" value="TBL_C"/>
</dbReference>
<dbReference type="PANTHER" id="PTHR32285">
    <property type="entry name" value="PROTEIN TRICHOME BIREFRINGENCE-LIKE 9-RELATED"/>
    <property type="match status" value="1"/>
</dbReference>
<feature type="transmembrane region" description="Helical" evidence="9">
    <location>
        <begin position="36"/>
        <end position="55"/>
    </location>
</feature>
<sequence>MTFPGKEHHHHGHGHVQNTPSQPVSSYLTRNLGNRVLYVVLPLLLLHLYFFAHHLQPSASPPPSLAETSVNPSFNINNENKKKNIEKKREKGFRVPVSASTTDSSSPQECDFTDGRWVQDNDAGYLYNDTTCRSIIQEGQNCMAHGRPDTGYLRWRWQPNGCDHLAPFDATSFLRMLRNKHLAFIGDSLARNQLESLLCLLSTEVTPDMMYHNGEDSRFRRWRFPKPYNTTISIYWSPFLIKGIEKDESKGLNYNTLFLDIVDERWAMEIDEMDLIVFAIGHWFLHPAIYLDNNGSSSLGCHFCGGMNHTEVDFYDVFRMAFDTSLNHINGANDGKKKNKLVTVTTFSPSHFLGEWDKAGACPKKEPERDDVVVEGMNAEMRRRQVEAVAAVTKKKNRSVEFAILDVTRLAVLRPDGHPGPYMLPFPFAHGVGERVQNDCVHWCLPGPIDTWNQIYLEIVKNWWKKWKQQ</sequence>
<reference evidence="13" key="1">
    <citation type="journal article" date="2016" name="Nature">
        <title>The genome of the seagrass Zostera marina reveals angiosperm adaptation to the sea.</title>
        <authorList>
            <person name="Olsen J.L."/>
            <person name="Rouze P."/>
            <person name="Verhelst B."/>
            <person name="Lin Y.-C."/>
            <person name="Bayer T."/>
            <person name="Collen J."/>
            <person name="Dattolo E."/>
            <person name="De Paoli E."/>
            <person name="Dittami S."/>
            <person name="Maumus F."/>
            <person name="Michel G."/>
            <person name="Kersting A."/>
            <person name="Lauritano C."/>
            <person name="Lohaus R."/>
            <person name="Toepel M."/>
            <person name="Tonon T."/>
            <person name="Vanneste K."/>
            <person name="Amirebrahimi M."/>
            <person name="Brakel J."/>
            <person name="Bostroem C."/>
            <person name="Chovatia M."/>
            <person name="Grimwood J."/>
            <person name="Jenkins J.W."/>
            <person name="Jueterbock A."/>
            <person name="Mraz A."/>
            <person name="Stam W.T."/>
            <person name="Tice H."/>
            <person name="Bornberg-Bauer E."/>
            <person name="Green P.J."/>
            <person name="Pearson G.A."/>
            <person name="Procaccini G."/>
            <person name="Duarte C.M."/>
            <person name="Schmutz J."/>
            <person name="Reusch T.B.H."/>
            <person name="Van de Peer Y."/>
        </authorList>
    </citation>
    <scope>NUCLEOTIDE SEQUENCE [LARGE SCALE GENOMIC DNA]</scope>
    <source>
        <strain evidence="13">cv. Finnish</strain>
    </source>
</reference>
<keyword evidence="7 9" id="KW-0472">Membrane</keyword>
<evidence type="ECO:0000256" key="6">
    <source>
        <dbReference type="ARBA" id="ARBA00023034"/>
    </source>
</evidence>
<dbReference type="EMBL" id="LFYR01000794">
    <property type="protein sequence ID" value="KMZ69050.1"/>
    <property type="molecule type" value="Genomic_DNA"/>
</dbReference>
<dbReference type="PANTHER" id="PTHR32285:SF57">
    <property type="entry name" value="XYLOGLUCAN O-ACETYLTRANSFERASE 1"/>
    <property type="match status" value="1"/>
</dbReference>
<feature type="domain" description="Trichome birefringence-like C-terminal" evidence="10">
    <location>
        <begin position="165"/>
        <end position="457"/>
    </location>
</feature>
<dbReference type="Proteomes" id="UP000036987">
    <property type="component" value="Unassembled WGS sequence"/>
</dbReference>
<feature type="region of interest" description="Disordered" evidence="8">
    <location>
        <begin position="1"/>
        <end position="24"/>
    </location>
</feature>
<dbReference type="OMA" id="SVSVYWS"/>
<feature type="region of interest" description="Disordered" evidence="8">
    <location>
        <begin position="60"/>
        <end position="113"/>
    </location>
</feature>
<keyword evidence="3 9" id="KW-0812">Transmembrane</keyword>
<comment type="caution">
    <text evidence="12">The sequence shown here is derived from an EMBL/GenBank/DDBJ whole genome shotgun (WGS) entry which is preliminary data.</text>
</comment>
<comment type="subcellular location">
    <subcellularLocation>
        <location evidence="1">Golgi apparatus membrane</location>
        <topology evidence="1">Single-pass type II membrane protein</topology>
    </subcellularLocation>
</comment>
<feature type="compositionally biased region" description="Basic and acidic residues" evidence="8">
    <location>
        <begin position="79"/>
        <end position="93"/>
    </location>
</feature>
<keyword evidence="5 9" id="KW-1133">Transmembrane helix</keyword>